<evidence type="ECO:0000256" key="2">
    <source>
        <dbReference type="ARBA" id="ARBA00022679"/>
    </source>
</evidence>
<dbReference type="Gene3D" id="3.40.50.2000">
    <property type="entry name" value="Glycogen Phosphorylase B"/>
    <property type="match status" value="2"/>
</dbReference>
<protein>
    <submittedName>
        <fullName evidence="3">UDP-glucuronosyl/UDP-glucosyltransferase</fullName>
    </submittedName>
</protein>
<dbReference type="FunFam" id="3.40.50.2000:FF:000108">
    <property type="entry name" value="UDP-glycosyltransferase 83A1"/>
    <property type="match status" value="1"/>
</dbReference>
<proteinExistence type="inferred from homology"/>
<dbReference type="Proteomes" id="UP001370490">
    <property type="component" value="Unassembled WGS sequence"/>
</dbReference>
<keyword evidence="2" id="KW-0808">Transferase</keyword>
<dbReference type="EMBL" id="JBAMMX010000020">
    <property type="protein sequence ID" value="KAK6920970.1"/>
    <property type="molecule type" value="Genomic_DNA"/>
</dbReference>
<comment type="similarity">
    <text evidence="1">Belongs to the UDP-glycosyltransferase family.</text>
</comment>
<keyword evidence="4" id="KW-1185">Reference proteome</keyword>
<dbReference type="FunFam" id="3.40.50.2000:FF:000061">
    <property type="entry name" value="UDP-glycosyltransferase 83A1"/>
    <property type="match status" value="1"/>
</dbReference>
<accession>A0AAN8Z2R6</accession>
<comment type="caution">
    <text evidence="3">The sequence shown here is derived from an EMBL/GenBank/DDBJ whole genome shotgun (WGS) entry which is preliminary data.</text>
</comment>
<dbReference type="AlphaFoldDB" id="A0AAN8Z2R6"/>
<reference evidence="3 4" key="1">
    <citation type="submission" date="2023-12" db="EMBL/GenBank/DDBJ databases">
        <title>A high-quality genome assembly for Dillenia turbinata (Dilleniales).</title>
        <authorList>
            <person name="Chanderbali A."/>
        </authorList>
    </citation>
    <scope>NUCLEOTIDE SEQUENCE [LARGE SCALE GENOMIC DNA]</scope>
    <source>
        <strain evidence="3">LSX21</strain>
        <tissue evidence="3">Leaf</tissue>
    </source>
</reference>
<evidence type="ECO:0000256" key="1">
    <source>
        <dbReference type="ARBA" id="ARBA00009995"/>
    </source>
</evidence>
<dbReference type="GO" id="GO:0080043">
    <property type="term" value="F:quercetin 3-O-glucosyltransferase activity"/>
    <property type="evidence" value="ECO:0007669"/>
    <property type="project" value="TreeGrafter"/>
</dbReference>
<evidence type="ECO:0000313" key="4">
    <source>
        <dbReference type="Proteomes" id="UP001370490"/>
    </source>
</evidence>
<dbReference type="InterPro" id="IPR002213">
    <property type="entry name" value="UDP_glucos_trans"/>
</dbReference>
<dbReference type="CDD" id="cd03784">
    <property type="entry name" value="GT1_Gtf-like"/>
    <property type="match status" value="1"/>
</dbReference>
<dbReference type="GO" id="GO:0080044">
    <property type="term" value="F:quercetin 7-O-glucosyltransferase activity"/>
    <property type="evidence" value="ECO:0007669"/>
    <property type="project" value="TreeGrafter"/>
</dbReference>
<evidence type="ECO:0000313" key="3">
    <source>
        <dbReference type="EMBL" id="KAK6920970.1"/>
    </source>
</evidence>
<gene>
    <name evidence="3" type="ORF">RJ641_014648</name>
</gene>
<organism evidence="3 4">
    <name type="scientific">Dillenia turbinata</name>
    <dbReference type="NCBI Taxonomy" id="194707"/>
    <lineage>
        <taxon>Eukaryota</taxon>
        <taxon>Viridiplantae</taxon>
        <taxon>Streptophyta</taxon>
        <taxon>Embryophyta</taxon>
        <taxon>Tracheophyta</taxon>
        <taxon>Spermatophyta</taxon>
        <taxon>Magnoliopsida</taxon>
        <taxon>eudicotyledons</taxon>
        <taxon>Gunneridae</taxon>
        <taxon>Pentapetalae</taxon>
        <taxon>Dilleniales</taxon>
        <taxon>Dilleniaceae</taxon>
        <taxon>Dillenia</taxon>
    </lineage>
</organism>
<dbReference type="SUPFAM" id="SSF53756">
    <property type="entry name" value="UDP-Glycosyltransferase/glycogen phosphorylase"/>
    <property type="match status" value="1"/>
</dbReference>
<sequence>MEQRANAHVVIISYPLQGHFGPLVKLSHLLASHGVKVTFISTEHIHKKVASSMAEFRGEKNSLLRLVGMPDGLEDGDDRNDKGKLFMSISRMMPGLCAELLRSQLEKGDKIACVVAVTPVCWALDLAEKMGIKGAIFWCAAAGALASLISIPKLIEAGIINDEGLELKNEKVELLPNLPAMDSSEFLWSFPDDPTMQKNTFQFLCSVRRMLIMKAPWIITNWFNELHPSASGLLPKIIPVGPLLTGNHDKFCGTFWSEDLTCLDWLDKQPEKSVIYIAFGSLAKLSKQQFHEIAHGLVLSGRPFLWVVRADLLNDQVLIYPDGFLERSSMFGKIVNWAPQEEVLAHPSTGCFVSHCGWNSVMEGMSVGVPFLCWPCFADQLYAQTCICDAWKIGLKFEKDKDGLIVRQEIKTKITELFSSDSIKENALKLRNMARESVSEGGTSSRFIKSFIEQIKS</sequence>
<dbReference type="PANTHER" id="PTHR11926">
    <property type="entry name" value="GLUCOSYL/GLUCURONOSYL TRANSFERASES"/>
    <property type="match status" value="1"/>
</dbReference>
<name>A0AAN8Z2R6_9MAGN</name>
<dbReference type="Pfam" id="PF00201">
    <property type="entry name" value="UDPGT"/>
    <property type="match status" value="1"/>
</dbReference>
<dbReference type="PANTHER" id="PTHR11926:SF1412">
    <property type="entry name" value="UDP-GLYCOSYLTRANSFERASE 83A1-LIKE"/>
    <property type="match status" value="1"/>
</dbReference>